<dbReference type="AlphaFoldDB" id="A0A6F8T7W0"/>
<dbReference type="EMBL" id="AP022839">
    <property type="protein sequence ID" value="BCA96541.1"/>
    <property type="molecule type" value="Genomic_DNA"/>
</dbReference>
<evidence type="ECO:0000313" key="1">
    <source>
        <dbReference type="EMBL" id="BCA96541.1"/>
    </source>
</evidence>
<dbReference type="KEGG" id="lant:TUM19329_29020"/>
<reference evidence="1" key="1">
    <citation type="journal article" date="2020" name="Microbiol. Resour. Announc.">
        <title>Complete Genome Sequence of Novel Psychrotolerant Legionella Strain TUM19329, Isolated from Antarctic Lake Sediment.</title>
        <authorList>
            <person name="Shimada S."/>
            <person name="Nakai R."/>
            <person name="Aoki K."/>
            <person name="Shimoeda N."/>
            <person name="Ohno G."/>
            <person name="Miyazaki Y."/>
            <person name="Kudoh S."/>
            <person name="Imura S."/>
            <person name="Watanabe K."/>
            <person name="Ishii Y."/>
            <person name="Tateda K."/>
        </authorList>
    </citation>
    <scope>NUCLEOTIDE SEQUENCE [LARGE SCALE GENOMIC DNA]</scope>
    <source>
        <strain evidence="1">TUM19329</strain>
    </source>
</reference>
<keyword evidence="2" id="KW-1185">Reference proteome</keyword>
<organism evidence="1 2">
    <name type="scientific">Legionella antarctica</name>
    <dbReference type="NCBI Taxonomy" id="2708020"/>
    <lineage>
        <taxon>Bacteria</taxon>
        <taxon>Pseudomonadati</taxon>
        <taxon>Pseudomonadota</taxon>
        <taxon>Gammaproteobacteria</taxon>
        <taxon>Legionellales</taxon>
        <taxon>Legionellaceae</taxon>
        <taxon>Legionella</taxon>
    </lineage>
</organism>
<accession>A0A6F8T7W0</accession>
<protein>
    <submittedName>
        <fullName evidence="1">Uncharacterized protein</fullName>
    </submittedName>
</protein>
<sequence length="153" mass="16964">MPKLSKQQIENIFDKVDAEFFILPSKIGDLGITSDKGLAATKQLKEDLINARNNYKDALNADDGKSYQEVGNEFISACTLAANRVEKNLGLGEYLENMLKTITNAVIKIGTVGQVSNFFSKKSATEIGKSFENQVTKAHEEIKQDEEADKYQP</sequence>
<name>A0A6F8T7W0_9GAMM</name>
<dbReference type="Proteomes" id="UP000502894">
    <property type="component" value="Chromosome"/>
</dbReference>
<evidence type="ECO:0000313" key="2">
    <source>
        <dbReference type="Proteomes" id="UP000502894"/>
    </source>
</evidence>
<gene>
    <name evidence="1" type="ORF">TUM19329_29020</name>
</gene>
<proteinExistence type="predicted"/>
<dbReference type="RefSeq" id="WP_173237835.1">
    <property type="nucleotide sequence ID" value="NZ_AP022839.1"/>
</dbReference>